<feature type="chain" id="PRO_5011709154" description="DUF6265 domain-containing protein" evidence="1">
    <location>
        <begin position="27"/>
        <end position="164"/>
    </location>
</feature>
<feature type="signal peptide" evidence="1">
    <location>
        <begin position="1"/>
        <end position="26"/>
    </location>
</feature>
<proteinExistence type="predicted"/>
<evidence type="ECO:0000313" key="3">
    <source>
        <dbReference type="EMBL" id="SEO63798.1"/>
    </source>
</evidence>
<dbReference type="EMBL" id="FOCL01000010">
    <property type="protein sequence ID" value="SEO63798.1"/>
    <property type="molecule type" value="Genomic_DNA"/>
</dbReference>
<keyword evidence="1" id="KW-0732">Signal</keyword>
<dbReference type="InterPro" id="IPR046232">
    <property type="entry name" value="DUF6265"/>
</dbReference>
<dbReference type="Proteomes" id="UP000198942">
    <property type="component" value="Unassembled WGS sequence"/>
</dbReference>
<accession>A0A1H8RC99</accession>
<reference evidence="4" key="1">
    <citation type="submission" date="2016-10" db="EMBL/GenBank/DDBJ databases">
        <authorList>
            <person name="Varghese N."/>
            <person name="Submissions S."/>
        </authorList>
    </citation>
    <scope>NUCLEOTIDE SEQUENCE [LARGE SCALE GENOMIC DNA]</scope>
    <source>
        <strain evidence="4">Gh-48</strain>
    </source>
</reference>
<keyword evidence="4" id="KW-1185">Reference proteome</keyword>
<dbReference type="AlphaFoldDB" id="A0A1H8RC99"/>
<dbReference type="RefSeq" id="WP_091217283.1">
    <property type="nucleotide sequence ID" value="NZ_FOCL01000010.1"/>
</dbReference>
<evidence type="ECO:0000256" key="1">
    <source>
        <dbReference type="SAM" id="SignalP"/>
    </source>
</evidence>
<evidence type="ECO:0000313" key="4">
    <source>
        <dbReference type="Proteomes" id="UP000198942"/>
    </source>
</evidence>
<evidence type="ECO:0000259" key="2">
    <source>
        <dbReference type="Pfam" id="PF19780"/>
    </source>
</evidence>
<dbReference type="STRING" id="551995.SAMN05192574_11076"/>
<gene>
    <name evidence="3" type="ORF">SAMN05192574_11076</name>
</gene>
<dbReference type="OrthoDB" id="5382295at2"/>
<name>A0A1H8RC99_9SPHI</name>
<organism evidence="3 4">
    <name type="scientific">Mucilaginibacter gossypiicola</name>
    <dbReference type="NCBI Taxonomy" id="551995"/>
    <lineage>
        <taxon>Bacteria</taxon>
        <taxon>Pseudomonadati</taxon>
        <taxon>Bacteroidota</taxon>
        <taxon>Sphingobacteriia</taxon>
        <taxon>Sphingobacteriales</taxon>
        <taxon>Sphingobacteriaceae</taxon>
        <taxon>Mucilaginibacter</taxon>
    </lineage>
</organism>
<dbReference type="Pfam" id="PF19780">
    <property type="entry name" value="DUF6265"/>
    <property type="match status" value="1"/>
</dbReference>
<protein>
    <recommendedName>
        <fullName evidence="2">DUF6265 domain-containing protein</fullName>
    </recommendedName>
</protein>
<sequence length="164" mass="18566">MILSRHFKSQLLTLACVTLAYTGSYAQQKSSPIAQAKWLIGSWRNQSAKTLDTETWNKLNDSTFLGRSYSLAGTDTVSSEHIRLEQHVGKLYYIPTVKNQNNGKAVTFTLTSVNKKQLVFENPEHDFPQKITYTQITKDSLLAEISGLRKGKLKAIQFPMKRVK</sequence>
<feature type="domain" description="DUF6265" evidence="2">
    <location>
        <begin position="37"/>
        <end position="146"/>
    </location>
</feature>